<organism evidence="1 2">
    <name type="scientific">Capsulimonas corticalis</name>
    <dbReference type="NCBI Taxonomy" id="2219043"/>
    <lineage>
        <taxon>Bacteria</taxon>
        <taxon>Bacillati</taxon>
        <taxon>Armatimonadota</taxon>
        <taxon>Armatimonadia</taxon>
        <taxon>Capsulimonadales</taxon>
        <taxon>Capsulimonadaceae</taxon>
        <taxon>Capsulimonas</taxon>
    </lineage>
</organism>
<dbReference type="RefSeq" id="WP_119322775.1">
    <property type="nucleotide sequence ID" value="NZ_AP025739.1"/>
</dbReference>
<dbReference type="OrthoDB" id="6198685at2"/>
<dbReference type="KEGG" id="ccot:CCAX7_59500"/>
<protein>
    <submittedName>
        <fullName evidence="1">Uncharacterized protein</fullName>
    </submittedName>
</protein>
<evidence type="ECO:0000313" key="2">
    <source>
        <dbReference type="Proteomes" id="UP000287394"/>
    </source>
</evidence>
<keyword evidence="2" id="KW-1185">Reference proteome</keyword>
<evidence type="ECO:0000313" key="1">
    <source>
        <dbReference type="EMBL" id="BDI33899.1"/>
    </source>
</evidence>
<dbReference type="EMBL" id="AP025739">
    <property type="protein sequence ID" value="BDI33899.1"/>
    <property type="molecule type" value="Genomic_DNA"/>
</dbReference>
<reference evidence="1 2" key="1">
    <citation type="journal article" date="2019" name="Int. J. Syst. Evol. Microbiol.">
        <title>Capsulimonas corticalis gen. nov., sp. nov., an aerobic capsulated bacterium, of a novel bacterial order, Capsulimonadales ord. nov., of the class Armatimonadia of the phylum Armatimonadetes.</title>
        <authorList>
            <person name="Li J."/>
            <person name="Kudo C."/>
            <person name="Tonouchi A."/>
        </authorList>
    </citation>
    <scope>NUCLEOTIDE SEQUENCE [LARGE SCALE GENOMIC DNA]</scope>
    <source>
        <strain evidence="1 2">AX-7</strain>
    </source>
</reference>
<accession>A0A402CZS5</accession>
<gene>
    <name evidence="1" type="ORF">CCAX7_59500</name>
</gene>
<dbReference type="AlphaFoldDB" id="A0A402CZS5"/>
<name>A0A402CZS5_9BACT</name>
<proteinExistence type="predicted"/>
<dbReference type="Proteomes" id="UP000287394">
    <property type="component" value="Chromosome"/>
</dbReference>
<sequence>MTGVAFVFCRAEDVPLPFGYAGHVGWGFYLPEDGGFYCGSTENPSGSPIVFPGGDNGWWGERVDSLAAMVDAMQLRAYDSYKFEGVADAHPDAALEVAKATALRGYFVATDNCLDHTRDVLTAYGVQNLPSTDEHPFPNSWFAIFDGELRSLIPVEQSV</sequence>